<gene>
    <name evidence="3" type="ORF">Q31b_55750</name>
</gene>
<evidence type="ECO:0000313" key="3">
    <source>
        <dbReference type="EMBL" id="TWU34104.1"/>
    </source>
</evidence>
<sequence length="71" mass="7930" precursor="true">MIMKLVNRSSLLSILLGCLLFSFASTVGCGNSGNSVPEVTKDEIADYERKMADLQAKADEEEMQRRMDKDE</sequence>
<dbReference type="EMBL" id="SJPY01000012">
    <property type="protein sequence ID" value="TWU34104.1"/>
    <property type="molecule type" value="Genomic_DNA"/>
</dbReference>
<dbReference type="Proteomes" id="UP000315471">
    <property type="component" value="Unassembled WGS sequence"/>
</dbReference>
<feature type="coiled-coil region" evidence="1">
    <location>
        <begin position="44"/>
        <end position="71"/>
    </location>
</feature>
<keyword evidence="2" id="KW-0732">Signal</keyword>
<reference evidence="3 4" key="1">
    <citation type="submission" date="2019-02" db="EMBL/GenBank/DDBJ databases">
        <title>Deep-cultivation of Planctomycetes and their phenomic and genomic characterization uncovers novel biology.</title>
        <authorList>
            <person name="Wiegand S."/>
            <person name="Jogler M."/>
            <person name="Boedeker C."/>
            <person name="Pinto D."/>
            <person name="Vollmers J."/>
            <person name="Rivas-Marin E."/>
            <person name="Kohn T."/>
            <person name="Peeters S.H."/>
            <person name="Heuer A."/>
            <person name="Rast P."/>
            <person name="Oberbeckmann S."/>
            <person name="Bunk B."/>
            <person name="Jeske O."/>
            <person name="Meyerdierks A."/>
            <person name="Storesund J.E."/>
            <person name="Kallscheuer N."/>
            <person name="Luecker S."/>
            <person name="Lage O.M."/>
            <person name="Pohl T."/>
            <person name="Merkel B.J."/>
            <person name="Hornburger P."/>
            <person name="Mueller R.-W."/>
            <person name="Bruemmer F."/>
            <person name="Labrenz M."/>
            <person name="Spormann A.M."/>
            <person name="Op Den Camp H."/>
            <person name="Overmann J."/>
            <person name="Amann R."/>
            <person name="Jetten M.S.M."/>
            <person name="Mascher T."/>
            <person name="Medema M.H."/>
            <person name="Devos D.P."/>
            <person name="Kaster A.-K."/>
            <person name="Ovreas L."/>
            <person name="Rohde M."/>
            <person name="Galperin M.Y."/>
            <person name="Jogler C."/>
        </authorList>
    </citation>
    <scope>NUCLEOTIDE SEQUENCE [LARGE SCALE GENOMIC DNA]</scope>
    <source>
        <strain evidence="3 4">Q31b</strain>
    </source>
</reference>
<feature type="chain" id="PRO_5022710765" description="Secreted protein" evidence="2">
    <location>
        <begin position="25"/>
        <end position="71"/>
    </location>
</feature>
<comment type="caution">
    <text evidence="3">The sequence shown here is derived from an EMBL/GenBank/DDBJ whole genome shotgun (WGS) entry which is preliminary data.</text>
</comment>
<evidence type="ECO:0000256" key="2">
    <source>
        <dbReference type="SAM" id="SignalP"/>
    </source>
</evidence>
<evidence type="ECO:0000313" key="4">
    <source>
        <dbReference type="Proteomes" id="UP000315471"/>
    </source>
</evidence>
<evidence type="ECO:0000256" key="1">
    <source>
        <dbReference type="SAM" id="Coils"/>
    </source>
</evidence>
<accession>A0A5C6DDX6</accession>
<protein>
    <recommendedName>
        <fullName evidence="5">Secreted protein</fullName>
    </recommendedName>
</protein>
<feature type="signal peptide" evidence="2">
    <location>
        <begin position="1"/>
        <end position="24"/>
    </location>
</feature>
<dbReference type="PROSITE" id="PS51257">
    <property type="entry name" value="PROKAR_LIPOPROTEIN"/>
    <property type="match status" value="1"/>
</dbReference>
<dbReference type="RefSeq" id="WP_146602646.1">
    <property type="nucleotide sequence ID" value="NZ_SJPY01000012.1"/>
</dbReference>
<keyword evidence="1" id="KW-0175">Coiled coil</keyword>
<proteinExistence type="predicted"/>
<name>A0A5C6DDX6_9BACT</name>
<keyword evidence="4" id="KW-1185">Reference proteome</keyword>
<evidence type="ECO:0008006" key="5">
    <source>
        <dbReference type="Google" id="ProtNLM"/>
    </source>
</evidence>
<organism evidence="3 4">
    <name type="scientific">Novipirellula aureliae</name>
    <dbReference type="NCBI Taxonomy" id="2527966"/>
    <lineage>
        <taxon>Bacteria</taxon>
        <taxon>Pseudomonadati</taxon>
        <taxon>Planctomycetota</taxon>
        <taxon>Planctomycetia</taxon>
        <taxon>Pirellulales</taxon>
        <taxon>Pirellulaceae</taxon>
        <taxon>Novipirellula</taxon>
    </lineage>
</organism>
<dbReference type="AlphaFoldDB" id="A0A5C6DDX6"/>